<dbReference type="Proteomes" id="UP000004038">
    <property type="component" value="Unassembled WGS sequence"/>
</dbReference>
<gene>
    <name evidence="2" type="ORF">SM0020_25414</name>
</gene>
<name>H0G6G1_RHIML</name>
<evidence type="ECO:0000256" key="1">
    <source>
        <dbReference type="SAM" id="MobiDB-lite"/>
    </source>
</evidence>
<sequence>MLCRMLIVDTLREGVHLPYTEVKSQRRAGPDAAPPERSGDDLG</sequence>
<evidence type="ECO:0000313" key="2">
    <source>
        <dbReference type="EMBL" id="EHK75145.1"/>
    </source>
</evidence>
<organism evidence="2 3">
    <name type="scientific">Sinorhizobium meliloti CCNWSX0020</name>
    <dbReference type="NCBI Taxonomy" id="1107881"/>
    <lineage>
        <taxon>Bacteria</taxon>
        <taxon>Pseudomonadati</taxon>
        <taxon>Pseudomonadota</taxon>
        <taxon>Alphaproteobacteria</taxon>
        <taxon>Hyphomicrobiales</taxon>
        <taxon>Rhizobiaceae</taxon>
        <taxon>Sinorhizobium/Ensifer group</taxon>
        <taxon>Sinorhizobium</taxon>
    </lineage>
</organism>
<dbReference type="AlphaFoldDB" id="H0G6G1"/>
<accession>H0G6G1</accession>
<protein>
    <submittedName>
        <fullName evidence="2">Uncharacterized protein</fullName>
    </submittedName>
</protein>
<feature type="region of interest" description="Disordered" evidence="1">
    <location>
        <begin position="22"/>
        <end position="43"/>
    </location>
</feature>
<dbReference type="EMBL" id="AGVV01000067">
    <property type="protein sequence ID" value="EHK75145.1"/>
    <property type="molecule type" value="Genomic_DNA"/>
</dbReference>
<dbReference type="PATRIC" id="fig|1107881.3.peg.5147"/>
<proteinExistence type="predicted"/>
<reference evidence="2 3" key="1">
    <citation type="journal article" date="2012" name="J. Bacteriol.">
        <title>Draft Genome Sequence of Sinorhizobium meliloti CCNWSX0020, a Nitrogen-Fixing Symbiont with Copper Tolerance Capability Isolated from Lead-Zinc Mine Tailings.</title>
        <authorList>
            <person name="Li Z."/>
            <person name="Ma Z."/>
            <person name="Hao X."/>
            <person name="Wei G."/>
        </authorList>
    </citation>
    <scope>NUCLEOTIDE SEQUENCE [LARGE SCALE GENOMIC DNA]</scope>
    <source>
        <strain evidence="2 3">CCNWSX0020</strain>
    </source>
</reference>
<evidence type="ECO:0000313" key="3">
    <source>
        <dbReference type="Proteomes" id="UP000004038"/>
    </source>
</evidence>